<evidence type="ECO:0000256" key="1">
    <source>
        <dbReference type="ARBA" id="ARBA00022737"/>
    </source>
</evidence>
<feature type="binding site" evidence="2">
    <location>
        <position position="308"/>
    </location>
    <ligand>
        <name>Fe cation</name>
        <dbReference type="ChEBI" id="CHEBI:24875"/>
        <label>2</label>
    </ligand>
</feature>
<feature type="region of interest" description="Disordered" evidence="3">
    <location>
        <begin position="1"/>
        <end position="22"/>
    </location>
</feature>
<protein>
    <recommendedName>
        <fullName evidence="2">Deoxyhypusine hydroxylase</fullName>
        <shortName evidence="2">DOHH</shortName>
        <ecNumber evidence="2">1.14.99.29</ecNumber>
    </recommendedName>
    <alternativeName>
        <fullName evidence="2">Deoxyhypusine dioxygenase</fullName>
    </alternativeName>
    <alternativeName>
        <fullName evidence="2">Deoxyhypusine monooxygenase</fullName>
    </alternativeName>
</protein>
<evidence type="ECO:0000256" key="3">
    <source>
        <dbReference type="SAM" id="MobiDB-lite"/>
    </source>
</evidence>
<dbReference type="SMART" id="SM00567">
    <property type="entry name" value="EZ_HEAT"/>
    <property type="match status" value="5"/>
</dbReference>
<organism evidence="4 5">
    <name type="scientific">Nitzschia inconspicua</name>
    <dbReference type="NCBI Taxonomy" id="303405"/>
    <lineage>
        <taxon>Eukaryota</taxon>
        <taxon>Sar</taxon>
        <taxon>Stramenopiles</taxon>
        <taxon>Ochrophyta</taxon>
        <taxon>Bacillariophyta</taxon>
        <taxon>Bacillariophyceae</taxon>
        <taxon>Bacillariophycidae</taxon>
        <taxon>Bacillariales</taxon>
        <taxon>Bacillariaceae</taxon>
        <taxon>Nitzschia</taxon>
    </lineage>
</organism>
<feature type="compositionally biased region" description="Basic and acidic residues" evidence="3">
    <location>
        <begin position="41"/>
        <end position="54"/>
    </location>
</feature>
<feature type="binding site" evidence="2">
    <location>
        <position position="275"/>
    </location>
    <ligand>
        <name>Fe cation</name>
        <dbReference type="ChEBI" id="CHEBI:24875"/>
        <label>2</label>
    </ligand>
</feature>
<keyword evidence="2" id="KW-0408">Iron</keyword>
<comment type="caution">
    <text evidence="4">The sequence shown here is derived from an EMBL/GenBank/DDBJ whole genome shotgun (WGS) entry which is preliminary data.</text>
</comment>
<feature type="region of interest" description="Disordered" evidence="3">
    <location>
        <begin position="380"/>
        <end position="400"/>
    </location>
</feature>
<dbReference type="EC" id="1.14.99.29" evidence="2"/>
<feature type="binding site" evidence="2">
    <location>
        <position position="102"/>
    </location>
    <ligand>
        <name>Fe cation</name>
        <dbReference type="ChEBI" id="CHEBI:24875"/>
        <label>1</label>
    </ligand>
</feature>
<feature type="binding site" evidence="2">
    <location>
        <position position="135"/>
    </location>
    <ligand>
        <name>Fe cation</name>
        <dbReference type="ChEBI" id="CHEBI:24875"/>
        <label>1</label>
    </ligand>
</feature>
<feature type="compositionally biased region" description="Polar residues" evidence="3">
    <location>
        <begin position="380"/>
        <end position="391"/>
    </location>
</feature>
<feature type="compositionally biased region" description="Acidic residues" evidence="3">
    <location>
        <begin position="55"/>
        <end position="65"/>
    </location>
</feature>
<dbReference type="InterPro" id="IPR004155">
    <property type="entry name" value="PBS_lyase_HEAT"/>
</dbReference>
<accession>A0A9K3KG16</accession>
<dbReference type="OrthoDB" id="421002at2759"/>
<evidence type="ECO:0000313" key="4">
    <source>
        <dbReference type="EMBL" id="KAG7342636.1"/>
    </source>
</evidence>
<dbReference type="InterPro" id="IPR027517">
    <property type="entry name" value="Deoxyhypusine_hydroxylase"/>
</dbReference>
<feature type="binding site" evidence="2">
    <location>
        <position position="274"/>
    </location>
    <ligand>
        <name>Fe cation</name>
        <dbReference type="ChEBI" id="CHEBI:24875"/>
        <label>2</label>
    </ligand>
</feature>
<dbReference type="AlphaFoldDB" id="A0A9K3KG16"/>
<dbReference type="GO" id="GO:0019135">
    <property type="term" value="F:deoxyhypusine monooxygenase activity"/>
    <property type="evidence" value="ECO:0007669"/>
    <property type="project" value="UniProtKB-UniRule"/>
</dbReference>
<comment type="cofactor">
    <cofactor evidence="2">
        <name>Fe(2+)</name>
        <dbReference type="ChEBI" id="CHEBI:29033"/>
    </cofactor>
    <text evidence="2">Binds 2 Fe(2+) ions per subunit.</text>
</comment>
<comment type="function">
    <text evidence="2">Catalyzes the hydroxylation of the N(6)-(4-aminobutyl)-L-lysine intermediate to form hypusine, an essential post-translational modification only found in mature eIF-5A factor.</text>
</comment>
<name>A0A9K3KG16_9STRA</name>
<dbReference type="PANTHER" id="PTHR12697:SF5">
    <property type="entry name" value="DEOXYHYPUSINE HYDROXYLASE"/>
    <property type="match status" value="1"/>
</dbReference>
<feature type="binding site" evidence="2">
    <location>
        <position position="101"/>
    </location>
    <ligand>
        <name>Fe cation</name>
        <dbReference type="ChEBI" id="CHEBI:24875"/>
        <label>1</label>
    </ligand>
</feature>
<keyword evidence="2" id="KW-0479">Metal-binding</keyword>
<comment type="similarity">
    <text evidence="2">Belongs to the deoxyhypusine hydroxylase family.</text>
</comment>
<feature type="binding site" evidence="2">
    <location>
        <position position="134"/>
    </location>
    <ligand>
        <name>Fe cation</name>
        <dbReference type="ChEBI" id="CHEBI:24875"/>
        <label>1</label>
    </ligand>
</feature>
<comment type="pathway">
    <text evidence="2">Protein modification; eIF5A hypusination.</text>
</comment>
<dbReference type="EMBL" id="JAGRRH010000024">
    <property type="protein sequence ID" value="KAG7342636.1"/>
    <property type="molecule type" value="Genomic_DNA"/>
</dbReference>
<dbReference type="PANTHER" id="PTHR12697">
    <property type="entry name" value="PBS LYASE HEAT-LIKE PROTEIN"/>
    <property type="match status" value="1"/>
</dbReference>
<evidence type="ECO:0000256" key="2">
    <source>
        <dbReference type="HAMAP-Rule" id="MF_03101"/>
    </source>
</evidence>
<keyword evidence="2" id="KW-0386">Hypusine biosynthesis</keyword>
<dbReference type="GO" id="GO:0046872">
    <property type="term" value="F:metal ion binding"/>
    <property type="evidence" value="ECO:0007669"/>
    <property type="project" value="UniProtKB-KW"/>
</dbReference>
<gene>
    <name evidence="4" type="ORF">IV203_020580</name>
</gene>
<reference evidence="4" key="2">
    <citation type="submission" date="2021-04" db="EMBL/GenBank/DDBJ databases">
        <authorList>
            <person name="Podell S."/>
        </authorList>
    </citation>
    <scope>NUCLEOTIDE SEQUENCE</scope>
    <source>
        <strain evidence="4">Hildebrandi</strain>
    </source>
</reference>
<proteinExistence type="inferred from homology"/>
<keyword evidence="2" id="KW-0503">Monooxygenase</keyword>
<dbReference type="Pfam" id="PF13646">
    <property type="entry name" value="HEAT_2"/>
    <property type="match status" value="2"/>
</dbReference>
<comment type="catalytic activity">
    <reaction evidence="2">
        <text>[eIF5A protein]-deoxyhypusine + AH2 + O2 = [eIF5A protein]-hypusine + A + H2O</text>
        <dbReference type="Rhea" id="RHEA:14101"/>
        <dbReference type="Rhea" id="RHEA-COMP:10144"/>
        <dbReference type="Rhea" id="RHEA-COMP:12592"/>
        <dbReference type="ChEBI" id="CHEBI:13193"/>
        <dbReference type="ChEBI" id="CHEBI:15377"/>
        <dbReference type="ChEBI" id="CHEBI:15379"/>
        <dbReference type="ChEBI" id="CHEBI:17499"/>
        <dbReference type="ChEBI" id="CHEBI:82657"/>
        <dbReference type="ChEBI" id="CHEBI:91175"/>
        <dbReference type="EC" id="1.14.99.29"/>
    </reaction>
</comment>
<keyword evidence="2" id="KW-0560">Oxidoreductase</keyword>
<reference evidence="4" key="1">
    <citation type="journal article" date="2021" name="Sci. Rep.">
        <title>Diploid genomic architecture of Nitzschia inconspicua, an elite biomass production diatom.</title>
        <authorList>
            <person name="Oliver A."/>
            <person name="Podell S."/>
            <person name="Pinowska A."/>
            <person name="Traller J.C."/>
            <person name="Smith S.R."/>
            <person name="McClure R."/>
            <person name="Beliaev A."/>
            <person name="Bohutskyi P."/>
            <person name="Hill E.A."/>
            <person name="Rabines A."/>
            <person name="Zheng H."/>
            <person name="Allen L.Z."/>
            <person name="Kuo A."/>
            <person name="Grigoriev I.V."/>
            <person name="Allen A.E."/>
            <person name="Hazlebeck D."/>
            <person name="Allen E.E."/>
        </authorList>
    </citation>
    <scope>NUCLEOTIDE SEQUENCE</scope>
    <source>
        <strain evidence="4">Hildebrandi</strain>
    </source>
</reference>
<dbReference type="HAMAP" id="MF_03101">
    <property type="entry name" value="Deoxyhypusine_hydroxylase"/>
    <property type="match status" value="1"/>
</dbReference>
<evidence type="ECO:0000313" key="5">
    <source>
        <dbReference type="Proteomes" id="UP000693970"/>
    </source>
</evidence>
<feature type="region of interest" description="Disordered" evidence="3">
    <location>
        <begin position="41"/>
        <end position="74"/>
    </location>
</feature>
<feature type="binding site" evidence="2">
    <location>
        <position position="307"/>
    </location>
    <ligand>
        <name>Fe cation</name>
        <dbReference type="ChEBI" id="CHEBI:24875"/>
        <label>2</label>
    </ligand>
</feature>
<dbReference type="Proteomes" id="UP000693970">
    <property type="component" value="Unassembled WGS sequence"/>
</dbReference>
<keyword evidence="5" id="KW-1185">Reference proteome</keyword>
<sequence length="433" mass="48230">MWTIPSLDDIEDTLRDPQSPIGKRMRAAYYAKQLFLDEQKRIREDEMGEKKEKDAIDDDDDDEDTNNNNNNSNCTTAVSSRILQVLCDQVFVKEHGSLLRHEFAYVLGQMQTGQACQTLETLLQKDDDCVMVRHEAAEALGAIASTTSIPALQDTQTKYQGICNELADTCRLALNRIRQQQQRQQTGSNNHLDTTVVGCACMMAPYNSVDPAAADPDHVDMTTTQLGDLLLDSTASLIDRYRAMFSLRNRGGVDAVQQLCRSLVDDTSSPLLRHEVAFVLGQLQHPASIDALEESLSRLDEHTMVRHESAEALGAIDVASSEEWQRIEAILTKYQQDDDPAVAESCIVALDAADYFNNNNIVTTTTTSSSTEDVDEIDQLSNNFDDSNNTPPTAPMSFGQQKHDTYHSVNNNDGIRKQLLAEHFNVVVVDKRL</sequence>
<keyword evidence="1" id="KW-0677">Repeat</keyword>